<gene>
    <name evidence="1" type="ORF">DQ894_20210</name>
</gene>
<reference evidence="1" key="1">
    <citation type="submission" date="2018-06" db="EMBL/GenBank/DDBJ databases">
        <authorList>
            <person name="Ashton P.M."/>
            <person name="Dallman T."/>
            <person name="Nair S."/>
            <person name="De Pinna E."/>
            <person name="Peters T."/>
            <person name="Grant K."/>
        </authorList>
    </citation>
    <scope>NUCLEOTIDE SEQUENCE</scope>
    <source>
        <strain evidence="1">532482</strain>
    </source>
</reference>
<organism evidence="1">
    <name type="scientific">Salmonella enterica subsp. enterica serovar Cerro</name>
    <dbReference type="NCBI Taxonomy" id="340188"/>
    <lineage>
        <taxon>Bacteria</taxon>
        <taxon>Pseudomonadati</taxon>
        <taxon>Pseudomonadota</taxon>
        <taxon>Gammaproteobacteria</taxon>
        <taxon>Enterobacterales</taxon>
        <taxon>Enterobacteriaceae</taxon>
        <taxon>Salmonella</taxon>
    </lineage>
</organism>
<dbReference type="AlphaFoldDB" id="A0A5W5IDF3"/>
<name>A0A5W5IDF3_SALET</name>
<evidence type="ECO:0000313" key="1">
    <source>
        <dbReference type="EMBL" id="EBX1654527.1"/>
    </source>
</evidence>
<accession>A0A5W5IDF3</accession>
<protein>
    <submittedName>
        <fullName evidence="1">DUF2778 domain-containing protein</fullName>
    </submittedName>
</protein>
<sequence>MMAVRLTFDGQKLTCPGIGIFKATTGLPDLQWPDKQCVPDAAIPEGNYKLFIQFQGEAPIRNAADCDLGPSWGWSTIPRGQAAGTCEIYWANWGYNRIRLESADEKTRKACGGKRGGFYIHDSTKGYSHGCIEVEPVFFRILKQETEKENGEKTFTVNVKYVSGQQTNGGTKQ</sequence>
<dbReference type="EMBL" id="AAHKKG010000028">
    <property type="protein sequence ID" value="EBX1654527.1"/>
    <property type="molecule type" value="Genomic_DNA"/>
</dbReference>
<proteinExistence type="predicted"/>
<comment type="caution">
    <text evidence="1">The sequence shown here is derived from an EMBL/GenBank/DDBJ whole genome shotgun (WGS) entry which is preliminary data.</text>
</comment>